<evidence type="ECO:0000256" key="8">
    <source>
        <dbReference type="ARBA" id="ARBA00025813"/>
    </source>
</evidence>
<evidence type="ECO:0000256" key="10">
    <source>
        <dbReference type="HAMAP-Rule" id="MF_01306"/>
    </source>
</evidence>
<organism evidence="14 15">
    <name type="scientific">Aminicella lysinilytica</name>
    <dbReference type="NCBI Taxonomy" id="433323"/>
    <lineage>
        <taxon>Bacteria</taxon>
        <taxon>Bacillati</taxon>
        <taxon>Bacillota</taxon>
        <taxon>Clostridia</taxon>
        <taxon>Peptostreptococcales</taxon>
        <taxon>Anaerovoracaceae</taxon>
        <taxon>Aminicella</taxon>
    </lineage>
</organism>
<dbReference type="InterPro" id="IPR018079">
    <property type="entry name" value="Ribosomal_uS4_CS"/>
</dbReference>
<dbReference type="PROSITE" id="PS50889">
    <property type="entry name" value="S4"/>
    <property type="match status" value="1"/>
</dbReference>
<dbReference type="OrthoDB" id="9803672at2"/>
<dbReference type="SUPFAM" id="SSF55174">
    <property type="entry name" value="Alpha-L RNA-binding motif"/>
    <property type="match status" value="1"/>
</dbReference>
<keyword evidence="4 10" id="KW-0699">rRNA-binding</keyword>
<dbReference type="InterPro" id="IPR001912">
    <property type="entry name" value="Ribosomal_uS4_N"/>
</dbReference>
<dbReference type="CDD" id="cd00165">
    <property type="entry name" value="S4"/>
    <property type="match status" value="1"/>
</dbReference>
<dbReference type="Pfam" id="PF00163">
    <property type="entry name" value="Ribosomal_S4"/>
    <property type="match status" value="1"/>
</dbReference>
<evidence type="ECO:0000313" key="14">
    <source>
        <dbReference type="EMBL" id="TDP54967.1"/>
    </source>
</evidence>
<evidence type="ECO:0000256" key="1">
    <source>
        <dbReference type="ARBA" id="ARBA00003004"/>
    </source>
</evidence>
<accession>A0A4R6Q1T1</accession>
<evidence type="ECO:0000256" key="9">
    <source>
        <dbReference type="ARBA" id="ARBA00035254"/>
    </source>
</evidence>
<dbReference type="SMART" id="SM00363">
    <property type="entry name" value="S4"/>
    <property type="match status" value="1"/>
</dbReference>
<dbReference type="EMBL" id="SNXO01000019">
    <property type="protein sequence ID" value="TDP54967.1"/>
    <property type="molecule type" value="Genomic_DNA"/>
</dbReference>
<dbReference type="PROSITE" id="PS00632">
    <property type="entry name" value="RIBOSOMAL_S4"/>
    <property type="match status" value="1"/>
</dbReference>
<reference evidence="14 15" key="1">
    <citation type="submission" date="2019-03" db="EMBL/GenBank/DDBJ databases">
        <title>Genomic Encyclopedia of Type Strains, Phase IV (KMG-IV): sequencing the most valuable type-strain genomes for metagenomic binning, comparative biology and taxonomic classification.</title>
        <authorList>
            <person name="Goeker M."/>
        </authorList>
    </citation>
    <scope>NUCLEOTIDE SEQUENCE [LARGE SCALE GENOMIC DNA]</scope>
    <source>
        <strain evidence="14 15">DSM 28287</strain>
    </source>
</reference>
<evidence type="ECO:0000256" key="5">
    <source>
        <dbReference type="ARBA" id="ARBA00022884"/>
    </source>
</evidence>
<comment type="caution">
    <text evidence="14">The sequence shown here is derived from an EMBL/GenBank/DDBJ whole genome shotgun (WGS) entry which is preliminary data.</text>
</comment>
<keyword evidence="5 10" id="KW-0694">RNA-binding</keyword>
<dbReference type="GO" id="GO:0015935">
    <property type="term" value="C:small ribosomal subunit"/>
    <property type="evidence" value="ECO:0007669"/>
    <property type="project" value="InterPro"/>
</dbReference>
<dbReference type="Gene3D" id="3.10.290.10">
    <property type="entry name" value="RNA-binding S4 domain"/>
    <property type="match status" value="1"/>
</dbReference>
<sequence length="206" mass="23448">MARYTDANCRLCRREGQKLFLKGDRCYGAKCALERKNYAPGQHGQSRKKTSEYGLQLREKQKAKRFYGMQETQFHNLFEKAESKKGVTGDNLLILLESRLDNVVYRLGLASSRKEARQLIVHSHFTVNGKKVNSPAMEMKSGDVIKVKEKSANSPKFKEIKEMQITVPSWLSVDAEKLEGKVVSLPTRADIDTPIAEHLIVELYSK</sequence>
<comment type="similarity">
    <text evidence="3 10 11">Belongs to the universal ribosomal protein uS4 family.</text>
</comment>
<evidence type="ECO:0000259" key="12">
    <source>
        <dbReference type="SMART" id="SM00363"/>
    </source>
</evidence>
<evidence type="ECO:0000256" key="3">
    <source>
        <dbReference type="ARBA" id="ARBA00007465"/>
    </source>
</evidence>
<comment type="function">
    <text evidence="1 10">With S5 and S12 plays an important role in translational accuracy.</text>
</comment>
<dbReference type="GO" id="GO:0003735">
    <property type="term" value="F:structural constituent of ribosome"/>
    <property type="evidence" value="ECO:0007669"/>
    <property type="project" value="InterPro"/>
</dbReference>
<dbReference type="InterPro" id="IPR005709">
    <property type="entry name" value="Ribosomal_uS4_bac-type"/>
</dbReference>
<dbReference type="Pfam" id="PF01479">
    <property type="entry name" value="S4"/>
    <property type="match status" value="1"/>
</dbReference>
<evidence type="ECO:0000256" key="7">
    <source>
        <dbReference type="ARBA" id="ARBA00023274"/>
    </source>
</evidence>
<dbReference type="PANTHER" id="PTHR11831">
    <property type="entry name" value="30S 40S RIBOSOMAL PROTEIN"/>
    <property type="match status" value="1"/>
</dbReference>
<dbReference type="GO" id="GO:0019843">
    <property type="term" value="F:rRNA binding"/>
    <property type="evidence" value="ECO:0007669"/>
    <property type="project" value="UniProtKB-UniRule"/>
</dbReference>
<dbReference type="PANTHER" id="PTHR11831:SF4">
    <property type="entry name" value="SMALL RIBOSOMAL SUBUNIT PROTEIN US4M"/>
    <property type="match status" value="1"/>
</dbReference>
<evidence type="ECO:0000256" key="2">
    <source>
        <dbReference type="ARBA" id="ARBA00003866"/>
    </source>
</evidence>
<dbReference type="InterPro" id="IPR002942">
    <property type="entry name" value="S4_RNA-bd"/>
</dbReference>
<feature type="domain" description="RNA-binding S4" evidence="12">
    <location>
        <begin position="98"/>
        <end position="160"/>
    </location>
</feature>
<keyword evidence="15" id="KW-1185">Reference proteome</keyword>
<proteinExistence type="inferred from homology"/>
<dbReference type="SMART" id="SM01390">
    <property type="entry name" value="Ribosomal_S4"/>
    <property type="match status" value="1"/>
</dbReference>
<comment type="subunit">
    <text evidence="8 10">Part of the 30S ribosomal subunit. Contacts protein S5. The interaction surface between S4 and S5 is involved in control of translational fidelity.</text>
</comment>
<dbReference type="Gene3D" id="1.10.1050.10">
    <property type="entry name" value="Ribosomal Protein S4 Delta 41, Chain A, domain 1"/>
    <property type="match status" value="1"/>
</dbReference>
<name>A0A4R6Q1T1_9FIRM</name>
<dbReference type="InterPro" id="IPR036986">
    <property type="entry name" value="S4_RNA-bd_sf"/>
</dbReference>
<dbReference type="HAMAP" id="MF_01306_B">
    <property type="entry name" value="Ribosomal_uS4_B"/>
    <property type="match status" value="1"/>
</dbReference>
<evidence type="ECO:0000256" key="4">
    <source>
        <dbReference type="ARBA" id="ARBA00022730"/>
    </source>
</evidence>
<dbReference type="FunFam" id="1.10.1050.10:FF:000001">
    <property type="entry name" value="30S ribosomal protein S4"/>
    <property type="match status" value="1"/>
</dbReference>
<keyword evidence="6 10" id="KW-0689">Ribosomal protein</keyword>
<dbReference type="InterPro" id="IPR022801">
    <property type="entry name" value="Ribosomal_uS4"/>
</dbReference>
<feature type="domain" description="Small ribosomal subunit protein uS4 N-terminal" evidence="13">
    <location>
        <begin position="3"/>
        <end position="97"/>
    </location>
</feature>
<dbReference type="GO" id="GO:0042274">
    <property type="term" value="P:ribosomal small subunit biogenesis"/>
    <property type="evidence" value="ECO:0007669"/>
    <property type="project" value="TreeGrafter"/>
</dbReference>
<dbReference type="NCBIfam" id="NF003717">
    <property type="entry name" value="PRK05327.1"/>
    <property type="match status" value="1"/>
</dbReference>
<evidence type="ECO:0000313" key="15">
    <source>
        <dbReference type="Proteomes" id="UP000295500"/>
    </source>
</evidence>
<dbReference type="FunFam" id="3.10.290.10:FF:000001">
    <property type="entry name" value="30S ribosomal protein S4"/>
    <property type="match status" value="1"/>
</dbReference>
<dbReference type="AlphaFoldDB" id="A0A4R6Q1T1"/>
<keyword evidence="7 10" id="KW-0687">Ribonucleoprotein</keyword>
<evidence type="ECO:0000256" key="6">
    <source>
        <dbReference type="ARBA" id="ARBA00022980"/>
    </source>
</evidence>
<dbReference type="Proteomes" id="UP000295500">
    <property type="component" value="Unassembled WGS sequence"/>
</dbReference>
<protein>
    <recommendedName>
        <fullName evidence="9 10">Small ribosomal subunit protein uS4</fullName>
    </recommendedName>
</protein>
<dbReference type="NCBIfam" id="TIGR01017">
    <property type="entry name" value="rpsD_bact"/>
    <property type="match status" value="1"/>
</dbReference>
<comment type="function">
    <text evidence="2 10">One of the primary rRNA binding proteins, it binds directly to 16S rRNA where it nucleates assembly of the body of the 30S subunit.</text>
</comment>
<gene>
    <name evidence="10" type="primary">rpsD</name>
    <name evidence="14" type="ORF">EV211_11948</name>
</gene>
<dbReference type="RefSeq" id="WP_133528559.1">
    <property type="nucleotide sequence ID" value="NZ_CALCQM010000029.1"/>
</dbReference>
<evidence type="ECO:0000256" key="11">
    <source>
        <dbReference type="RuleBase" id="RU003699"/>
    </source>
</evidence>
<evidence type="ECO:0000259" key="13">
    <source>
        <dbReference type="SMART" id="SM01390"/>
    </source>
</evidence>
<dbReference type="GO" id="GO:0006412">
    <property type="term" value="P:translation"/>
    <property type="evidence" value="ECO:0007669"/>
    <property type="project" value="UniProtKB-UniRule"/>
</dbReference>